<evidence type="ECO:0000313" key="1">
    <source>
        <dbReference type="EMBL" id="EAU90710.1"/>
    </source>
</evidence>
<dbReference type="Proteomes" id="UP000001861">
    <property type="component" value="Unassembled WGS sequence"/>
</dbReference>
<reference evidence="1 2" key="1">
    <citation type="journal article" date="2010" name="Proc. Natl. Acad. Sci. U.S.A.">
        <title>Insights into evolution of multicellular fungi from the assembled chromosomes of the mushroom Coprinopsis cinerea (Coprinus cinereus).</title>
        <authorList>
            <person name="Stajich J.E."/>
            <person name="Wilke S.K."/>
            <person name="Ahren D."/>
            <person name="Au C.H."/>
            <person name="Birren B.W."/>
            <person name="Borodovsky M."/>
            <person name="Burns C."/>
            <person name="Canback B."/>
            <person name="Casselton L.A."/>
            <person name="Cheng C.K."/>
            <person name="Deng J."/>
            <person name="Dietrich F.S."/>
            <person name="Fargo D.C."/>
            <person name="Farman M.L."/>
            <person name="Gathman A.C."/>
            <person name="Goldberg J."/>
            <person name="Guigo R."/>
            <person name="Hoegger P.J."/>
            <person name="Hooker J.B."/>
            <person name="Huggins A."/>
            <person name="James T.Y."/>
            <person name="Kamada T."/>
            <person name="Kilaru S."/>
            <person name="Kodira C."/>
            <person name="Kues U."/>
            <person name="Kupfer D."/>
            <person name="Kwan H.S."/>
            <person name="Lomsadze A."/>
            <person name="Li W."/>
            <person name="Lilly W.W."/>
            <person name="Ma L.J."/>
            <person name="Mackey A.J."/>
            <person name="Manning G."/>
            <person name="Martin F."/>
            <person name="Muraguchi H."/>
            <person name="Natvig D.O."/>
            <person name="Palmerini H."/>
            <person name="Ramesh M.A."/>
            <person name="Rehmeyer C.J."/>
            <person name="Roe B.A."/>
            <person name="Shenoy N."/>
            <person name="Stanke M."/>
            <person name="Ter-Hovhannisyan V."/>
            <person name="Tunlid A."/>
            <person name="Velagapudi R."/>
            <person name="Vision T.J."/>
            <person name="Zeng Q."/>
            <person name="Zolan M.E."/>
            <person name="Pukkila P.J."/>
        </authorList>
    </citation>
    <scope>NUCLEOTIDE SEQUENCE [LARGE SCALE GENOMIC DNA]</scope>
    <source>
        <strain evidence="2">Okayama-7 / 130 / ATCC MYA-4618 / FGSC 9003</strain>
    </source>
</reference>
<dbReference type="EMBL" id="AACS02000007">
    <property type="protein sequence ID" value="EAU90710.1"/>
    <property type="molecule type" value="Genomic_DNA"/>
</dbReference>
<dbReference type="InParanoid" id="A8N8D2"/>
<protein>
    <submittedName>
        <fullName evidence="1">Uncharacterized protein</fullName>
    </submittedName>
</protein>
<dbReference type="OMA" id="HDERKHK"/>
<keyword evidence="2" id="KW-1185">Reference proteome</keyword>
<dbReference type="KEGG" id="cci:CC1G_03979"/>
<accession>A8N8D2</accession>
<dbReference type="AlphaFoldDB" id="A8N8D2"/>
<name>A8N8D2_COPC7</name>
<organism evidence="1 2">
    <name type="scientific">Coprinopsis cinerea (strain Okayama-7 / 130 / ATCC MYA-4618 / FGSC 9003)</name>
    <name type="common">Inky cap fungus</name>
    <name type="synonym">Hormographiella aspergillata</name>
    <dbReference type="NCBI Taxonomy" id="240176"/>
    <lineage>
        <taxon>Eukaryota</taxon>
        <taxon>Fungi</taxon>
        <taxon>Dikarya</taxon>
        <taxon>Basidiomycota</taxon>
        <taxon>Agaricomycotina</taxon>
        <taxon>Agaricomycetes</taxon>
        <taxon>Agaricomycetidae</taxon>
        <taxon>Agaricales</taxon>
        <taxon>Agaricineae</taxon>
        <taxon>Psathyrellaceae</taxon>
        <taxon>Coprinopsis</taxon>
    </lineage>
</organism>
<gene>
    <name evidence="1" type="ORF">CC1G_03979</name>
</gene>
<dbReference type="eggNOG" id="ENOG502SXXD">
    <property type="taxonomic scope" value="Eukaryota"/>
</dbReference>
<comment type="caution">
    <text evidence="1">The sequence shown here is derived from an EMBL/GenBank/DDBJ whole genome shotgun (WGS) entry which is preliminary data.</text>
</comment>
<dbReference type="RefSeq" id="XP_001831088.1">
    <property type="nucleotide sequence ID" value="XM_001831036.1"/>
</dbReference>
<proteinExistence type="predicted"/>
<evidence type="ECO:0000313" key="2">
    <source>
        <dbReference type="Proteomes" id="UP000001861"/>
    </source>
</evidence>
<dbReference type="VEuPathDB" id="FungiDB:CC1G_03979"/>
<dbReference type="OrthoDB" id="3017409at2759"/>
<sequence length="68" mass="7426">MEAPLNPPVRIQAVSSVPISVKATEKHIAAFLDDFQMRSAASLGGNTAVTVQLKKLKEALYEERKSKD</sequence>
<dbReference type="GeneID" id="6007549"/>